<proteinExistence type="predicted"/>
<dbReference type="RefSeq" id="WP_161902035.1">
    <property type="nucleotide sequence ID" value="NZ_MAEL01000035.1"/>
</dbReference>
<comment type="subcellular location">
    <subcellularLocation>
        <location evidence="1">Cytoplasm</location>
    </subcellularLocation>
</comment>
<dbReference type="InterPro" id="IPR011055">
    <property type="entry name" value="Dup_hybrid_motif"/>
</dbReference>
<gene>
    <name evidence="8" type="ORF">BAU17_04515</name>
</gene>
<evidence type="ECO:0000256" key="2">
    <source>
        <dbReference type="ARBA" id="ARBA00022448"/>
    </source>
</evidence>
<dbReference type="Pfam" id="PF00358">
    <property type="entry name" value="PTS_EIIA_1"/>
    <property type="match status" value="1"/>
</dbReference>
<comment type="caution">
    <text evidence="8">The sequence shown here is derived from an EMBL/GenBank/DDBJ whole genome shotgun (WGS) entry which is preliminary data.</text>
</comment>
<dbReference type="Gene3D" id="2.70.70.10">
    <property type="entry name" value="Glucose Permease (Domain IIA)"/>
    <property type="match status" value="1"/>
</dbReference>
<evidence type="ECO:0000256" key="3">
    <source>
        <dbReference type="ARBA" id="ARBA00022597"/>
    </source>
</evidence>
<dbReference type="PANTHER" id="PTHR45008">
    <property type="entry name" value="PTS SYSTEM GLUCOSE-SPECIFIC EIIA COMPONENT"/>
    <property type="match status" value="1"/>
</dbReference>
<dbReference type="SUPFAM" id="SSF51261">
    <property type="entry name" value="Duplicated hybrid motif"/>
    <property type="match status" value="1"/>
</dbReference>
<dbReference type="PROSITE" id="PS51093">
    <property type="entry name" value="PTS_EIIA_TYPE_1"/>
    <property type="match status" value="1"/>
</dbReference>
<evidence type="ECO:0000259" key="7">
    <source>
        <dbReference type="PROSITE" id="PS51093"/>
    </source>
</evidence>
<protein>
    <submittedName>
        <fullName evidence="8">Sugar permease</fullName>
    </submittedName>
</protein>
<dbReference type="Proteomes" id="UP000782705">
    <property type="component" value="Unassembled WGS sequence"/>
</dbReference>
<keyword evidence="4" id="KW-0808">Transferase</keyword>
<organism evidence="8 9">
    <name type="scientific">Candidatus Enterococcus willemsii</name>
    <dbReference type="NCBI Taxonomy" id="1857215"/>
    <lineage>
        <taxon>Bacteria</taxon>
        <taxon>Bacillati</taxon>
        <taxon>Bacillota</taxon>
        <taxon>Bacilli</taxon>
        <taxon>Lactobacillales</taxon>
        <taxon>Enterococcaceae</taxon>
        <taxon>Enterococcus</taxon>
    </lineage>
</organism>
<keyword evidence="2" id="KW-0813">Transport</keyword>
<dbReference type="InterPro" id="IPR050890">
    <property type="entry name" value="PTS_EIIA_component"/>
</dbReference>
<keyword evidence="6" id="KW-0418">Kinase</keyword>
<dbReference type="InterPro" id="IPR001127">
    <property type="entry name" value="PTS_EIIA_1_perm"/>
</dbReference>
<dbReference type="EMBL" id="MAEL01000035">
    <property type="protein sequence ID" value="KAF1304163.1"/>
    <property type="molecule type" value="Genomic_DNA"/>
</dbReference>
<dbReference type="PANTHER" id="PTHR45008:SF1">
    <property type="entry name" value="PTS SYSTEM GLUCOSE-SPECIFIC EIIA COMPONENT"/>
    <property type="match status" value="1"/>
</dbReference>
<reference evidence="8 9" key="1">
    <citation type="submission" date="2016-06" db="EMBL/GenBank/DDBJ databases">
        <title>Four novel species of enterococci isolated from chicken manure.</title>
        <authorList>
            <person name="Van Tyne D."/>
        </authorList>
    </citation>
    <scope>NUCLEOTIDE SEQUENCE [LARGE SCALE GENOMIC DNA]</scope>
    <source>
        <strain evidence="8 9">CU12B</strain>
    </source>
</reference>
<evidence type="ECO:0000256" key="6">
    <source>
        <dbReference type="ARBA" id="ARBA00022777"/>
    </source>
</evidence>
<evidence type="ECO:0000313" key="9">
    <source>
        <dbReference type="Proteomes" id="UP000782705"/>
    </source>
</evidence>
<keyword evidence="3" id="KW-0762">Sugar transport</keyword>
<accession>A0ABQ6Z0C8</accession>
<sequence>MFSKLKKKKTIFSPMTGQLIPLATVKDPVFSQGMMGPGFAIEPTSGEIYSPVEGTVTNIFPTKHAISLKSKNGKEILLHIGIDTVALQGQGFDILTKENAKVTKETLLARVDRDYLKQQGKYDTLMVLFPEEQSLPINVEVKETVAQTALFDFE</sequence>
<evidence type="ECO:0000256" key="5">
    <source>
        <dbReference type="ARBA" id="ARBA00022683"/>
    </source>
</evidence>
<name>A0ABQ6Z0C8_9ENTE</name>
<keyword evidence="9" id="KW-1185">Reference proteome</keyword>
<dbReference type="PROSITE" id="PS00371">
    <property type="entry name" value="PTS_EIIA_TYPE_1_HIS"/>
    <property type="match status" value="1"/>
</dbReference>
<dbReference type="NCBIfam" id="TIGR00830">
    <property type="entry name" value="PTBA"/>
    <property type="match status" value="1"/>
</dbReference>
<keyword evidence="5" id="KW-0598">Phosphotransferase system</keyword>
<evidence type="ECO:0000313" key="8">
    <source>
        <dbReference type="EMBL" id="KAF1304163.1"/>
    </source>
</evidence>
<evidence type="ECO:0000256" key="4">
    <source>
        <dbReference type="ARBA" id="ARBA00022679"/>
    </source>
</evidence>
<evidence type="ECO:0000256" key="1">
    <source>
        <dbReference type="ARBA" id="ARBA00004496"/>
    </source>
</evidence>
<feature type="domain" description="PTS EIIA type-1" evidence="7">
    <location>
        <begin position="27"/>
        <end position="131"/>
    </location>
</feature>